<dbReference type="InterPro" id="IPR043502">
    <property type="entry name" value="DNA/RNA_pol_sf"/>
</dbReference>
<dbReference type="PANTHER" id="PTHR37984:SF5">
    <property type="entry name" value="PROTEIN NYNRIN-LIKE"/>
    <property type="match status" value="1"/>
</dbReference>
<comment type="caution">
    <text evidence="4">The sequence shown here is derived from an EMBL/GenBank/DDBJ whole genome shotgun (WGS) entry which is preliminary data.</text>
</comment>
<dbReference type="Pfam" id="PF17919">
    <property type="entry name" value="RT_RNaseH_2"/>
    <property type="match status" value="1"/>
</dbReference>
<dbReference type="SUPFAM" id="SSF56672">
    <property type="entry name" value="DNA/RNA polymerases"/>
    <property type="match status" value="1"/>
</dbReference>
<evidence type="ECO:0000313" key="4">
    <source>
        <dbReference type="EMBL" id="POM66154.1"/>
    </source>
</evidence>
<dbReference type="InterPro" id="IPR036397">
    <property type="entry name" value="RNaseH_sf"/>
</dbReference>
<dbReference type="Proteomes" id="UP000237271">
    <property type="component" value="Unassembled WGS sequence"/>
</dbReference>
<dbReference type="GO" id="GO:0015074">
    <property type="term" value="P:DNA integration"/>
    <property type="evidence" value="ECO:0007669"/>
    <property type="project" value="InterPro"/>
</dbReference>
<dbReference type="OrthoDB" id="1432088at2759"/>
<dbReference type="Gene3D" id="3.30.420.10">
    <property type="entry name" value="Ribonuclease H-like superfamily/Ribonuclease H"/>
    <property type="match status" value="1"/>
</dbReference>
<evidence type="ECO:0000259" key="3">
    <source>
        <dbReference type="PROSITE" id="PS50994"/>
    </source>
</evidence>
<dbReference type="PANTHER" id="PTHR37984">
    <property type="entry name" value="PROTEIN CBG26694"/>
    <property type="match status" value="1"/>
</dbReference>
<feature type="region of interest" description="Disordered" evidence="2">
    <location>
        <begin position="276"/>
        <end position="363"/>
    </location>
</feature>
<reference evidence="4 5" key="1">
    <citation type="journal article" date="2017" name="Genome Biol. Evol.">
        <title>Phytophthora megakarya and P. palmivora, closely related causal agents of cacao black pod rot, underwent increases in genome sizes and gene numbers by different mechanisms.</title>
        <authorList>
            <person name="Ali S.S."/>
            <person name="Shao J."/>
            <person name="Lary D.J."/>
            <person name="Kronmiller B."/>
            <person name="Shen D."/>
            <person name="Strem M.D."/>
            <person name="Amoako-Attah I."/>
            <person name="Akrofi A.Y."/>
            <person name="Begoude B.A."/>
            <person name="Ten Hoopen G.M."/>
            <person name="Coulibaly K."/>
            <person name="Kebe B.I."/>
            <person name="Melnick R.L."/>
            <person name="Guiltinan M.J."/>
            <person name="Tyler B.M."/>
            <person name="Meinhardt L.W."/>
            <person name="Bailey B.A."/>
        </authorList>
    </citation>
    <scope>NUCLEOTIDE SEQUENCE [LARGE SCALE GENOMIC DNA]</scope>
    <source>
        <strain evidence="5">sbr112.9</strain>
    </source>
</reference>
<dbReference type="SUPFAM" id="SSF53098">
    <property type="entry name" value="Ribonuclease H-like"/>
    <property type="match status" value="1"/>
</dbReference>
<dbReference type="InterPro" id="IPR012337">
    <property type="entry name" value="RNaseH-like_sf"/>
</dbReference>
<name>A0A2P4XKU0_9STRA</name>
<keyword evidence="1" id="KW-0511">Multifunctional enzyme</keyword>
<protein>
    <submittedName>
        <fullName evidence="4">DNA/RNA polymerase</fullName>
    </submittedName>
</protein>
<evidence type="ECO:0000256" key="2">
    <source>
        <dbReference type="SAM" id="MobiDB-lite"/>
    </source>
</evidence>
<sequence>MPTSTRKVKAIAAWPTPRSQKDLRKWLGLANYLHKYSAGYAELARPLSDLLKKDADWVWERQHQDAFDSIKVRLQQAPVLALPDESNPFIVVWDASDYTIGCALLQKDDEGHERVISFQSRQLKAAERSYLVHDKELLAMNKMVHLAPVRDKVTGKQAAQLFLDSVFRYHGLPETIVSDRDPRFTDVFWDTLFQLLGTKLTMSTADHQQTDGQTERVNRVLEDTLRRICAEAPRSWSDQLPMVEFALNHAVYASTGFTPFYLNGYVESNKLKHRFMDPSRSWPDMARLSRSAGTEEDQGENSPPQNEAESSGQPELPVSESMNDTQTGTHESHTKGMTVPSGKNLSKNYTHKPSEFLQGSSRSSAVNAPMELMSLTTKSVQILTKDLKSPRLASLRGSLITRSKSKGYLDRVNTISKLTDLVA</sequence>
<dbReference type="FunFam" id="3.30.70.270:FF:000063">
    <property type="entry name" value="Zinc knuckle domaincontaining protein"/>
    <property type="match status" value="1"/>
</dbReference>
<accession>A0A2P4XKU0</accession>
<organism evidence="4 5">
    <name type="scientific">Phytophthora palmivora</name>
    <dbReference type="NCBI Taxonomy" id="4796"/>
    <lineage>
        <taxon>Eukaryota</taxon>
        <taxon>Sar</taxon>
        <taxon>Stramenopiles</taxon>
        <taxon>Oomycota</taxon>
        <taxon>Peronosporomycetes</taxon>
        <taxon>Peronosporales</taxon>
        <taxon>Peronosporaceae</taxon>
        <taxon>Phytophthora</taxon>
    </lineage>
</organism>
<evidence type="ECO:0000256" key="1">
    <source>
        <dbReference type="ARBA" id="ARBA00023268"/>
    </source>
</evidence>
<dbReference type="GO" id="GO:0003676">
    <property type="term" value="F:nucleic acid binding"/>
    <property type="evidence" value="ECO:0007669"/>
    <property type="project" value="InterPro"/>
</dbReference>
<feature type="compositionally biased region" description="Polar residues" evidence="2">
    <location>
        <begin position="300"/>
        <end position="313"/>
    </location>
</feature>
<proteinExistence type="predicted"/>
<dbReference type="InterPro" id="IPR041577">
    <property type="entry name" value="RT_RNaseH_2"/>
</dbReference>
<dbReference type="InterPro" id="IPR001584">
    <property type="entry name" value="Integrase_cat-core"/>
</dbReference>
<dbReference type="PROSITE" id="PS50994">
    <property type="entry name" value="INTEGRASE"/>
    <property type="match status" value="1"/>
</dbReference>
<feature type="compositionally biased region" description="Polar residues" evidence="2">
    <location>
        <begin position="320"/>
        <end position="329"/>
    </location>
</feature>
<dbReference type="EMBL" id="NCKW01009721">
    <property type="protein sequence ID" value="POM66154.1"/>
    <property type="molecule type" value="Genomic_DNA"/>
</dbReference>
<dbReference type="InterPro" id="IPR043128">
    <property type="entry name" value="Rev_trsase/Diguanyl_cyclase"/>
</dbReference>
<gene>
    <name evidence="4" type="ORF">PHPALM_18031</name>
</gene>
<dbReference type="GO" id="GO:0003824">
    <property type="term" value="F:catalytic activity"/>
    <property type="evidence" value="ECO:0007669"/>
    <property type="project" value="UniProtKB-KW"/>
</dbReference>
<dbReference type="Gene3D" id="3.30.70.270">
    <property type="match status" value="1"/>
</dbReference>
<keyword evidence="5" id="KW-1185">Reference proteome</keyword>
<evidence type="ECO:0000313" key="5">
    <source>
        <dbReference type="Proteomes" id="UP000237271"/>
    </source>
</evidence>
<dbReference type="AlphaFoldDB" id="A0A2P4XKU0"/>
<dbReference type="InterPro" id="IPR050951">
    <property type="entry name" value="Retrovirus_Pol_polyprotein"/>
</dbReference>
<feature type="domain" description="Integrase catalytic" evidence="3">
    <location>
        <begin position="84"/>
        <end position="267"/>
    </location>
</feature>